<dbReference type="FunFam" id="1.20.1640.10:FF:000001">
    <property type="entry name" value="Efflux pump membrane transporter"/>
    <property type="match status" value="1"/>
</dbReference>
<dbReference type="SUPFAM" id="SSF82693">
    <property type="entry name" value="Multidrug efflux transporter AcrB pore domain, PN1, PN2, PC1 and PC2 subdomains"/>
    <property type="match status" value="3"/>
</dbReference>
<dbReference type="SUPFAM" id="SSF82714">
    <property type="entry name" value="Multidrug efflux transporter AcrB TolC docking domain, DN and DC subdomains"/>
    <property type="match status" value="2"/>
</dbReference>
<dbReference type="PANTHER" id="PTHR32063">
    <property type="match status" value="1"/>
</dbReference>
<keyword evidence="7 8" id="KW-0472">Membrane</keyword>
<reference evidence="9 10" key="1">
    <citation type="submission" date="2019-08" db="EMBL/GenBank/DDBJ databases">
        <title>Hyperibacter terrae gen. nov., sp. nov. and Hyperibacter viscosus sp. nov., two new members in the family Rhodospirillaceae isolated from the rhizosphere of Hypericum perforatum.</title>
        <authorList>
            <person name="Noviana Z."/>
        </authorList>
    </citation>
    <scope>NUCLEOTIDE SEQUENCE [LARGE SCALE GENOMIC DNA]</scope>
    <source>
        <strain evidence="9 10">R5913</strain>
    </source>
</reference>
<dbReference type="EMBL" id="CP042906">
    <property type="protein sequence ID" value="QEX16647.1"/>
    <property type="molecule type" value="Genomic_DNA"/>
</dbReference>
<feature type="transmembrane region" description="Helical" evidence="8">
    <location>
        <begin position="430"/>
        <end position="450"/>
    </location>
</feature>
<name>A0A5J6MHQ1_9PROT</name>
<feature type="transmembrane region" description="Helical" evidence="8">
    <location>
        <begin position="875"/>
        <end position="897"/>
    </location>
</feature>
<feature type="transmembrane region" description="Helical" evidence="8">
    <location>
        <begin position="526"/>
        <end position="547"/>
    </location>
</feature>
<dbReference type="Gene3D" id="3.30.70.1430">
    <property type="entry name" value="Multidrug efflux transporter AcrB pore domain"/>
    <property type="match status" value="2"/>
</dbReference>
<organism evidence="9 10">
    <name type="scientific">Hypericibacter terrae</name>
    <dbReference type="NCBI Taxonomy" id="2602015"/>
    <lineage>
        <taxon>Bacteria</taxon>
        <taxon>Pseudomonadati</taxon>
        <taxon>Pseudomonadota</taxon>
        <taxon>Alphaproteobacteria</taxon>
        <taxon>Rhodospirillales</taxon>
        <taxon>Dongiaceae</taxon>
        <taxon>Hypericibacter</taxon>
    </lineage>
</organism>
<dbReference type="SUPFAM" id="SSF82866">
    <property type="entry name" value="Multidrug efflux transporter AcrB transmembrane domain"/>
    <property type="match status" value="2"/>
</dbReference>
<dbReference type="OrthoDB" id="9806532at2"/>
<dbReference type="Gene3D" id="1.20.1640.10">
    <property type="entry name" value="Multidrug efflux transporter AcrB transmembrane domain"/>
    <property type="match status" value="2"/>
</dbReference>
<keyword evidence="10" id="KW-1185">Reference proteome</keyword>
<keyword evidence="3" id="KW-1003">Cell membrane</keyword>
<evidence type="ECO:0000313" key="10">
    <source>
        <dbReference type="Proteomes" id="UP000326202"/>
    </source>
</evidence>
<evidence type="ECO:0000313" key="9">
    <source>
        <dbReference type="EMBL" id="QEX16647.1"/>
    </source>
</evidence>
<dbReference type="GO" id="GO:0042910">
    <property type="term" value="F:xenobiotic transmembrane transporter activity"/>
    <property type="evidence" value="ECO:0007669"/>
    <property type="project" value="TreeGrafter"/>
</dbReference>
<comment type="subcellular location">
    <subcellularLocation>
        <location evidence="1">Cell inner membrane</location>
        <topology evidence="1">Multi-pass membrane protein</topology>
    </subcellularLocation>
</comment>
<dbReference type="InterPro" id="IPR027463">
    <property type="entry name" value="AcrB_DN_DC_subdom"/>
</dbReference>
<dbReference type="RefSeq" id="WP_151176979.1">
    <property type="nucleotide sequence ID" value="NZ_CP042906.1"/>
</dbReference>
<dbReference type="PRINTS" id="PR00702">
    <property type="entry name" value="ACRIFLAVINRP"/>
</dbReference>
<proteinExistence type="predicted"/>
<keyword evidence="6 8" id="KW-1133">Transmembrane helix</keyword>
<feature type="transmembrane region" description="Helical" evidence="8">
    <location>
        <begin position="385"/>
        <end position="409"/>
    </location>
</feature>
<gene>
    <name evidence="9" type="ORF">FRZ44_19420</name>
</gene>
<dbReference type="Gene3D" id="3.30.70.1320">
    <property type="entry name" value="Multidrug efflux transporter AcrB pore domain like"/>
    <property type="match status" value="1"/>
</dbReference>
<dbReference type="KEGG" id="htq:FRZ44_19420"/>
<evidence type="ECO:0000256" key="1">
    <source>
        <dbReference type="ARBA" id="ARBA00004429"/>
    </source>
</evidence>
<evidence type="ECO:0000256" key="3">
    <source>
        <dbReference type="ARBA" id="ARBA00022475"/>
    </source>
</evidence>
<keyword evidence="2" id="KW-0813">Transport</keyword>
<protein>
    <submittedName>
        <fullName evidence="9">Acriflavine resistance protein B</fullName>
    </submittedName>
</protein>
<dbReference type="InterPro" id="IPR001036">
    <property type="entry name" value="Acrflvin-R"/>
</dbReference>
<evidence type="ECO:0000256" key="4">
    <source>
        <dbReference type="ARBA" id="ARBA00022519"/>
    </source>
</evidence>
<evidence type="ECO:0000256" key="7">
    <source>
        <dbReference type="ARBA" id="ARBA00023136"/>
    </source>
</evidence>
<feature type="transmembrane region" description="Helical" evidence="8">
    <location>
        <begin position="359"/>
        <end position="379"/>
    </location>
</feature>
<dbReference type="Pfam" id="PF00873">
    <property type="entry name" value="ACR_tran"/>
    <property type="match status" value="1"/>
</dbReference>
<evidence type="ECO:0000256" key="6">
    <source>
        <dbReference type="ARBA" id="ARBA00022989"/>
    </source>
</evidence>
<feature type="transmembrane region" description="Helical" evidence="8">
    <location>
        <begin position="848"/>
        <end position="868"/>
    </location>
</feature>
<sequence>MKFTDIFIRRPVLAMVVSLLIMVLGVRALTSLPVLEFPRTENGIVTISTAYYGADPDVVAGFITTPLENAISQANGIDYMTSTSQSGISTITVNLRLNYDSNKALTEINTKVNSVLNQLPPESQRPVLSVKVGQTIDAMYIGFSSKVLSPNQITDYLLRVVQPKLQSVSGVQTAEMIGAKNFALRAWLDPQKLAAYGLTAADISKSLSQNDYISSLGTTKGQMVQVDLTGATSLHTVDDFKRLVIKQANGAIVRLEDVAHVMLGSDDYETEVGFDGEKAVYIGIQVAPTANLLDVISGVLKVFPDIQAQLPQGLEGKVIYDSTKFVNSSIHEVIRTLVEALLIVTLVVFLFLGSPRSVFIPVIAIPLSLIGTFTMMLLFGFSINLLTLLALVLAIGLVVDDAIIVVENVNRHLEEGMSPFAAAIQAARELGAPIIAMTIVLIAVYVPIGFQGGLTGSLFTEFAFTLVGAVTVSAIVALTLTPMMSSRMLKAHTADRSGWQERLSDFIDRVFESVRRGYQSLLHGSLNYRPVTIVFATLVLASVYVFYSFSKTELAPQEDQGVIITLQTAAANSTLQQRQLYSREQYKIFAAHPETDHVFQLDVPGQAIAGMVLKPWDERTRGATELQYQVMGQLSGIAGAKIVAFQPPSLPGGIGLPIQFVIGTTQPFAQLNEVVQAFVQTAMQSGKFRFLDPDLKIDKPQSTVTIDRDKAAQLGLTMSDVGGALASMLGGGYVNYFSLDGRSYKVIPQVQQSSRLNADQVLNYYIRTADGSTVPLSTVASITTKTVPQSLNHFQQLNAAIIQGVAAWGVTTGDTVKFLQDYAKTNLPQGYSIDFGGQSRQYVQESSGFIVTFAFALIIIFLALAAQFESFRDPLIILISVPMSLAGALAFIFLSVGGATLNIYTQVGLVTLMGLVSKHGILIVEFANDLQRQGRSKREAVEMAAGIRLRPILMTTAAMVLGVIPLLIATGAGAVSRYSMGLVISSGIAIGTLFTLFVVPAFYMLLAADHSKRDVPQEEALVPEPQT</sequence>
<feature type="transmembrane region" description="Helical" evidence="8">
    <location>
        <begin position="462"/>
        <end position="480"/>
    </location>
</feature>
<feature type="transmembrane region" description="Helical" evidence="8">
    <location>
        <begin position="949"/>
        <end position="968"/>
    </location>
</feature>
<dbReference type="AlphaFoldDB" id="A0A5J6MHQ1"/>
<feature type="transmembrane region" description="Helical" evidence="8">
    <location>
        <begin position="903"/>
        <end position="928"/>
    </location>
</feature>
<feature type="transmembrane region" description="Helical" evidence="8">
    <location>
        <begin position="333"/>
        <end position="352"/>
    </location>
</feature>
<dbReference type="GO" id="GO:0005886">
    <property type="term" value="C:plasma membrane"/>
    <property type="evidence" value="ECO:0007669"/>
    <property type="project" value="UniProtKB-SubCell"/>
</dbReference>
<evidence type="ECO:0000256" key="2">
    <source>
        <dbReference type="ARBA" id="ARBA00022448"/>
    </source>
</evidence>
<keyword evidence="4" id="KW-0997">Cell inner membrane</keyword>
<evidence type="ECO:0000256" key="8">
    <source>
        <dbReference type="SAM" id="Phobius"/>
    </source>
</evidence>
<dbReference type="Gene3D" id="3.30.70.1440">
    <property type="entry name" value="Multidrug efflux transporter AcrB pore domain"/>
    <property type="match status" value="1"/>
</dbReference>
<keyword evidence="5 8" id="KW-0812">Transmembrane</keyword>
<dbReference type="PANTHER" id="PTHR32063:SF14">
    <property type="entry name" value="BLL4319 PROTEIN"/>
    <property type="match status" value="1"/>
</dbReference>
<evidence type="ECO:0000256" key="5">
    <source>
        <dbReference type="ARBA" id="ARBA00022692"/>
    </source>
</evidence>
<dbReference type="Proteomes" id="UP000326202">
    <property type="component" value="Chromosome"/>
</dbReference>
<feature type="transmembrane region" description="Helical" evidence="8">
    <location>
        <begin position="980"/>
        <end position="1006"/>
    </location>
</feature>
<dbReference type="Gene3D" id="3.30.2090.10">
    <property type="entry name" value="Multidrug efflux transporter AcrB TolC docking domain, DN and DC subdomains"/>
    <property type="match status" value="2"/>
</dbReference>
<accession>A0A5J6MHQ1</accession>